<keyword evidence="2" id="KW-1185">Reference proteome</keyword>
<protein>
    <recommendedName>
        <fullName evidence="3">BAH domain-containing protein</fullName>
    </recommendedName>
</protein>
<dbReference type="EMBL" id="QKWP01000220">
    <property type="protein sequence ID" value="RIB24337.1"/>
    <property type="molecule type" value="Genomic_DNA"/>
</dbReference>
<dbReference type="OrthoDB" id="2406375at2759"/>
<gene>
    <name evidence="1" type="ORF">C2G38_2031947</name>
</gene>
<proteinExistence type="predicted"/>
<comment type="caution">
    <text evidence="1">The sequence shown here is derived from an EMBL/GenBank/DDBJ whole genome shotgun (WGS) entry which is preliminary data.</text>
</comment>
<organism evidence="1 2">
    <name type="scientific">Gigaspora rosea</name>
    <dbReference type="NCBI Taxonomy" id="44941"/>
    <lineage>
        <taxon>Eukaryota</taxon>
        <taxon>Fungi</taxon>
        <taxon>Fungi incertae sedis</taxon>
        <taxon>Mucoromycota</taxon>
        <taxon>Glomeromycotina</taxon>
        <taxon>Glomeromycetes</taxon>
        <taxon>Diversisporales</taxon>
        <taxon>Gigasporaceae</taxon>
        <taxon>Gigaspora</taxon>
    </lineage>
</organism>
<dbReference type="Proteomes" id="UP000266673">
    <property type="component" value="Unassembled WGS sequence"/>
</dbReference>
<name>A0A397VSM6_9GLOM</name>
<evidence type="ECO:0008006" key="3">
    <source>
        <dbReference type="Google" id="ProtNLM"/>
    </source>
</evidence>
<evidence type="ECO:0000313" key="1">
    <source>
        <dbReference type="EMBL" id="RIB24337.1"/>
    </source>
</evidence>
<accession>A0A397VSM6</accession>
<evidence type="ECO:0000313" key="2">
    <source>
        <dbReference type="Proteomes" id="UP000266673"/>
    </source>
</evidence>
<dbReference type="AlphaFoldDB" id="A0A397VSM6"/>
<reference evidence="1 2" key="1">
    <citation type="submission" date="2018-06" db="EMBL/GenBank/DDBJ databases">
        <title>Comparative genomics reveals the genomic features of Rhizophagus irregularis, R. cerebriforme, R. diaphanum and Gigaspora rosea, and their symbiotic lifestyle signature.</title>
        <authorList>
            <person name="Morin E."/>
            <person name="San Clemente H."/>
            <person name="Chen E.C.H."/>
            <person name="De La Providencia I."/>
            <person name="Hainaut M."/>
            <person name="Kuo A."/>
            <person name="Kohler A."/>
            <person name="Murat C."/>
            <person name="Tang N."/>
            <person name="Roy S."/>
            <person name="Loubradou J."/>
            <person name="Henrissat B."/>
            <person name="Grigoriev I.V."/>
            <person name="Corradi N."/>
            <person name="Roux C."/>
            <person name="Martin F.M."/>
        </authorList>
    </citation>
    <scope>NUCLEOTIDE SEQUENCE [LARGE SCALE GENOMIC DNA]</scope>
    <source>
        <strain evidence="1 2">DAOM 194757</strain>
    </source>
</reference>
<sequence length="124" mass="14925">MYFGPGVEVEEKKEYWHSDLWAESPLFGQDKIIIDRECYHPGEFIIYKEDNKQRFGQIRSIISINNELQIKIQRIYEYNELPTKFYSNVRSATQETQLWLIDQYLEEGSIIVKTNKIVKRLIFQ</sequence>